<name>A0A0D8J8M3_9BACT</name>
<evidence type="ECO:0000313" key="2">
    <source>
        <dbReference type="Proteomes" id="UP000032544"/>
    </source>
</evidence>
<dbReference type="STRING" id="1544798.LH29_15600"/>
<gene>
    <name evidence="1" type="ORF">LH29_15600</name>
</gene>
<dbReference type="EMBL" id="JRHC01000004">
    <property type="protein sequence ID" value="KJF42846.1"/>
    <property type="molecule type" value="Genomic_DNA"/>
</dbReference>
<evidence type="ECO:0008006" key="3">
    <source>
        <dbReference type="Google" id="ProtNLM"/>
    </source>
</evidence>
<protein>
    <recommendedName>
        <fullName evidence="3">Transposase IS200-like domain-containing protein</fullName>
    </recommendedName>
</protein>
<evidence type="ECO:0000313" key="1">
    <source>
        <dbReference type="EMBL" id="KJF42846.1"/>
    </source>
</evidence>
<dbReference type="Proteomes" id="UP000032544">
    <property type="component" value="Unassembled WGS sequence"/>
</dbReference>
<keyword evidence="2" id="KW-1185">Reference proteome</keyword>
<proteinExistence type="predicted"/>
<accession>A0A0D8J8M3</accession>
<sequence>MNRIGVLIRKWNYGTNGRKHNPSRKNLNKQILTLHRKLKKKDNVYTEYSIEKDTDIDINRYHVHLIIHFNDENHLNNRLSNFIGGTEWKIRTNNKGSFNECNGKYGFVHTDNLRDELKYRNYLNKYELTTTLI</sequence>
<organism evidence="1 2">
    <name type="scientific">Draconibacterium sediminis</name>
    <dbReference type="NCBI Taxonomy" id="1544798"/>
    <lineage>
        <taxon>Bacteria</taxon>
        <taxon>Pseudomonadati</taxon>
        <taxon>Bacteroidota</taxon>
        <taxon>Bacteroidia</taxon>
        <taxon>Marinilabiliales</taxon>
        <taxon>Prolixibacteraceae</taxon>
        <taxon>Draconibacterium</taxon>
    </lineage>
</organism>
<reference evidence="1 2" key="1">
    <citation type="submission" date="2014-09" db="EMBL/GenBank/DDBJ databases">
        <title>Draft Genome Sequence of Draconibacterium sp. JN14CK-3.</title>
        <authorList>
            <person name="Dong C."/>
            <person name="Lai Q."/>
            <person name="Shao Z."/>
        </authorList>
    </citation>
    <scope>NUCLEOTIDE SEQUENCE [LARGE SCALE GENOMIC DNA]</scope>
    <source>
        <strain evidence="1 2">JN14CK-3</strain>
    </source>
</reference>
<comment type="caution">
    <text evidence="1">The sequence shown here is derived from an EMBL/GenBank/DDBJ whole genome shotgun (WGS) entry which is preliminary data.</text>
</comment>
<dbReference type="AlphaFoldDB" id="A0A0D8J8M3"/>